<proteinExistence type="predicted"/>
<dbReference type="PANTHER" id="PTHR24253:SF148">
    <property type="entry name" value="CLIP-DOMAIN SERINE PROTEASE"/>
    <property type="match status" value="1"/>
</dbReference>
<keyword evidence="3" id="KW-0732">Signal</keyword>
<keyword evidence="5" id="KW-0325">Glycoprotein</keyword>
<dbReference type="GO" id="GO:0006508">
    <property type="term" value="P:proteolysis"/>
    <property type="evidence" value="ECO:0007669"/>
    <property type="project" value="UniProtKB-KW"/>
</dbReference>
<evidence type="ECO:0000313" key="7">
    <source>
        <dbReference type="EMBL" id="KZR99274.1"/>
    </source>
</evidence>
<keyword evidence="7" id="KW-0645">Protease</keyword>
<dbReference type="GO" id="GO:0004252">
    <property type="term" value="F:serine-type endopeptidase activity"/>
    <property type="evidence" value="ECO:0007669"/>
    <property type="project" value="InterPro"/>
</dbReference>
<dbReference type="GO" id="GO:0005576">
    <property type="term" value="C:extracellular region"/>
    <property type="evidence" value="ECO:0007669"/>
    <property type="project" value="UniProtKB-SubCell"/>
</dbReference>
<evidence type="ECO:0000256" key="4">
    <source>
        <dbReference type="ARBA" id="ARBA00023157"/>
    </source>
</evidence>
<keyword evidence="2" id="KW-0964">Secreted</keyword>
<evidence type="ECO:0000256" key="1">
    <source>
        <dbReference type="ARBA" id="ARBA00004613"/>
    </source>
</evidence>
<feature type="domain" description="Peptidase S1" evidence="6">
    <location>
        <begin position="1"/>
        <end position="53"/>
    </location>
</feature>
<evidence type="ECO:0000256" key="2">
    <source>
        <dbReference type="ARBA" id="ARBA00022525"/>
    </source>
</evidence>
<dbReference type="SUPFAM" id="SSF50494">
    <property type="entry name" value="Trypsin-like serine proteases"/>
    <property type="match status" value="1"/>
</dbReference>
<feature type="non-terminal residue" evidence="7">
    <location>
        <position position="1"/>
    </location>
</feature>
<protein>
    <submittedName>
        <fullName evidence="7">Transmembrane Protease serine 9</fullName>
    </submittedName>
</protein>
<reference evidence="7 8" key="1">
    <citation type="submission" date="2016-03" db="EMBL/GenBank/DDBJ databases">
        <title>EvidentialGene: Evidence-directed Construction of Genes on Genomes.</title>
        <authorList>
            <person name="Gilbert D.G."/>
            <person name="Choi J.-H."/>
            <person name="Mockaitis K."/>
            <person name="Colbourne J."/>
            <person name="Pfrender M."/>
        </authorList>
    </citation>
    <scope>NUCLEOTIDE SEQUENCE [LARGE SCALE GENOMIC DNA]</scope>
    <source>
        <strain evidence="7 8">Xinb3</strain>
        <tissue evidence="7">Complete organism</tissue>
    </source>
</reference>
<evidence type="ECO:0000256" key="3">
    <source>
        <dbReference type="ARBA" id="ARBA00022729"/>
    </source>
</evidence>
<evidence type="ECO:0000259" key="6">
    <source>
        <dbReference type="PROSITE" id="PS50240"/>
    </source>
</evidence>
<comment type="subcellular location">
    <subcellularLocation>
        <location evidence="1">Secreted</location>
    </subcellularLocation>
</comment>
<dbReference type="STRING" id="35525.A0A164GRM4"/>
<comment type="caution">
    <text evidence="7">The sequence shown here is derived from an EMBL/GenBank/DDBJ whole genome shotgun (WGS) entry which is preliminary data.</text>
</comment>
<name>A0A164GRM4_9CRUS</name>
<dbReference type="Pfam" id="PF00089">
    <property type="entry name" value="Trypsin"/>
    <property type="match status" value="1"/>
</dbReference>
<keyword evidence="7" id="KW-0812">Transmembrane</keyword>
<dbReference type="InterPro" id="IPR043504">
    <property type="entry name" value="Peptidase_S1_PA_chymotrypsin"/>
</dbReference>
<keyword evidence="4" id="KW-1015">Disulfide bond</keyword>
<keyword evidence="7" id="KW-0472">Membrane</keyword>
<dbReference type="PANTHER" id="PTHR24253">
    <property type="entry name" value="TRANSMEMBRANE PROTEASE SERINE"/>
    <property type="match status" value="1"/>
</dbReference>
<dbReference type="InterPro" id="IPR009003">
    <property type="entry name" value="Peptidase_S1_PA"/>
</dbReference>
<dbReference type="InterPro" id="IPR001254">
    <property type="entry name" value="Trypsin_dom"/>
</dbReference>
<dbReference type="FunFam" id="2.40.10.10:FF:000054">
    <property type="entry name" value="Complement C1r subcomponent"/>
    <property type="match status" value="1"/>
</dbReference>
<sequence length="54" mass="5783">GDSGGPLIIQATPNSRWIQVGIVSFGIGCARAEYPGVFTRVSAFRFWIRLASGV</sequence>
<dbReference type="PROSITE" id="PS50240">
    <property type="entry name" value="TRYPSIN_DOM"/>
    <property type="match status" value="1"/>
</dbReference>
<keyword evidence="7" id="KW-0378">Hydrolase</keyword>
<keyword evidence="8" id="KW-1185">Reference proteome</keyword>
<organism evidence="7 8">
    <name type="scientific">Daphnia magna</name>
    <dbReference type="NCBI Taxonomy" id="35525"/>
    <lineage>
        <taxon>Eukaryota</taxon>
        <taxon>Metazoa</taxon>
        <taxon>Ecdysozoa</taxon>
        <taxon>Arthropoda</taxon>
        <taxon>Crustacea</taxon>
        <taxon>Branchiopoda</taxon>
        <taxon>Diplostraca</taxon>
        <taxon>Cladocera</taxon>
        <taxon>Anomopoda</taxon>
        <taxon>Daphniidae</taxon>
        <taxon>Daphnia</taxon>
    </lineage>
</organism>
<evidence type="ECO:0000256" key="5">
    <source>
        <dbReference type="ARBA" id="ARBA00023180"/>
    </source>
</evidence>
<dbReference type="Proteomes" id="UP000076858">
    <property type="component" value="Unassembled WGS sequence"/>
</dbReference>
<dbReference type="EMBL" id="LRGB01014153">
    <property type="protein sequence ID" value="KZR99274.1"/>
    <property type="molecule type" value="Genomic_DNA"/>
</dbReference>
<dbReference type="Gene3D" id="2.40.10.10">
    <property type="entry name" value="Trypsin-like serine proteases"/>
    <property type="match status" value="1"/>
</dbReference>
<gene>
    <name evidence="7" type="ORF">APZ42_004919</name>
</gene>
<evidence type="ECO:0000313" key="8">
    <source>
        <dbReference type="Proteomes" id="UP000076858"/>
    </source>
</evidence>
<accession>A0A164GRM4</accession>
<dbReference type="AlphaFoldDB" id="A0A164GRM4"/>